<evidence type="ECO:0000259" key="3">
    <source>
        <dbReference type="PROSITE" id="PS50112"/>
    </source>
</evidence>
<dbReference type="Gene3D" id="3.30.70.270">
    <property type="match status" value="1"/>
</dbReference>
<dbReference type="SMART" id="SM00065">
    <property type="entry name" value="GAF"/>
    <property type="match status" value="1"/>
</dbReference>
<dbReference type="InterPro" id="IPR052163">
    <property type="entry name" value="DGC-Regulatory_Protein"/>
</dbReference>
<dbReference type="GO" id="GO:0003824">
    <property type="term" value="F:catalytic activity"/>
    <property type="evidence" value="ECO:0007669"/>
    <property type="project" value="UniProtKB-ARBA"/>
</dbReference>
<dbReference type="PANTHER" id="PTHR46663">
    <property type="entry name" value="DIGUANYLATE CYCLASE DGCT-RELATED"/>
    <property type="match status" value="1"/>
</dbReference>
<dbReference type="InterPro" id="IPR043128">
    <property type="entry name" value="Rev_trsase/Diguanyl_cyclase"/>
</dbReference>
<dbReference type="InterPro" id="IPR035965">
    <property type="entry name" value="PAS-like_dom_sf"/>
</dbReference>
<feature type="domain" description="PAS" evidence="3">
    <location>
        <begin position="4"/>
        <end position="74"/>
    </location>
</feature>
<feature type="region of interest" description="Disordered" evidence="2">
    <location>
        <begin position="173"/>
        <end position="192"/>
    </location>
</feature>
<dbReference type="EMBL" id="CP016027">
    <property type="protein sequence ID" value="ANJ68042.1"/>
    <property type="molecule type" value="Genomic_DNA"/>
</dbReference>
<evidence type="ECO:0000256" key="2">
    <source>
        <dbReference type="SAM" id="MobiDB-lite"/>
    </source>
</evidence>
<dbReference type="CDD" id="cd01949">
    <property type="entry name" value="GGDEF"/>
    <property type="match status" value="1"/>
</dbReference>
<feature type="domain" description="PAC" evidence="4">
    <location>
        <begin position="77"/>
        <end position="125"/>
    </location>
</feature>
<proteinExistence type="predicted"/>
<feature type="domain" description="GGDEF" evidence="5">
    <location>
        <begin position="314"/>
        <end position="444"/>
    </location>
</feature>
<dbReference type="Gene3D" id="3.30.450.40">
    <property type="match status" value="1"/>
</dbReference>
<evidence type="ECO:0000256" key="1">
    <source>
        <dbReference type="ARBA" id="ARBA00001946"/>
    </source>
</evidence>
<evidence type="ECO:0008006" key="8">
    <source>
        <dbReference type="Google" id="ProtNLM"/>
    </source>
</evidence>
<gene>
    <name evidence="6" type="ORF">A9404_12250</name>
</gene>
<dbReference type="NCBIfam" id="TIGR00254">
    <property type="entry name" value="GGDEF"/>
    <property type="match status" value="1"/>
</dbReference>
<evidence type="ECO:0000259" key="5">
    <source>
        <dbReference type="PROSITE" id="PS50887"/>
    </source>
</evidence>
<dbReference type="InterPro" id="IPR000700">
    <property type="entry name" value="PAS-assoc_C"/>
</dbReference>
<dbReference type="InterPro" id="IPR000014">
    <property type="entry name" value="PAS"/>
</dbReference>
<organism evidence="6 7">
    <name type="scientific">Halothiobacillus diazotrophicus</name>
    <dbReference type="NCBI Taxonomy" id="1860122"/>
    <lineage>
        <taxon>Bacteria</taxon>
        <taxon>Pseudomonadati</taxon>
        <taxon>Pseudomonadota</taxon>
        <taxon>Gammaproteobacteria</taxon>
        <taxon>Chromatiales</taxon>
        <taxon>Halothiobacillaceae</taxon>
        <taxon>Halothiobacillus</taxon>
    </lineage>
</organism>
<sequence>MQRDPLFLTKILDLLVDAVCVVDPQGRFVFVSSACERIFGYTPEELIGRNMIELVYVADRDRTLEAAQRVMSGHLQVHFENRYVRKDGRVVDIMWSARWSEDDQLRLAVARDITEIKRAERQQRAMYRISEATHAAVDLPELYLQIHQIISELLPGNHFRVALYDETSDTVHFPSLEDGGTEKSTQQELSDDPGLAQVIRSGKPLLTTAGRPADQEHIAGSAGPNWLGVPLTFQGGIMGALVIRSAVSDVRLSAEDQALLQFVSDQVASAIMRKRTEGQLRHMAGHDALTDLPNRVLFQDRFDRALSAALREGTYLALLYLDLNGFKQVNDRFGHDVGDQLLQSVATRLTQALRESDTIARMGGDEFTVLLTRVHSTTAVAAIVEKIRSVIDEPYEIGGEIGGHALKVSASIGSALYPEHGQTRTQLIQHADAEMYAEKSRWRA</sequence>
<dbReference type="PROSITE" id="PS50112">
    <property type="entry name" value="PAS"/>
    <property type="match status" value="1"/>
</dbReference>
<dbReference type="Proteomes" id="UP000078596">
    <property type="component" value="Chromosome"/>
</dbReference>
<dbReference type="InterPro" id="IPR003018">
    <property type="entry name" value="GAF"/>
</dbReference>
<dbReference type="AlphaFoldDB" id="A0A191ZJL8"/>
<dbReference type="Pfam" id="PF13426">
    <property type="entry name" value="PAS_9"/>
    <property type="match status" value="1"/>
</dbReference>
<dbReference type="PROSITE" id="PS50887">
    <property type="entry name" value="GGDEF"/>
    <property type="match status" value="1"/>
</dbReference>
<dbReference type="CDD" id="cd00130">
    <property type="entry name" value="PAS"/>
    <property type="match status" value="1"/>
</dbReference>
<dbReference type="SUPFAM" id="SSF55073">
    <property type="entry name" value="Nucleotide cyclase"/>
    <property type="match status" value="1"/>
</dbReference>
<dbReference type="InterPro" id="IPR029787">
    <property type="entry name" value="Nucleotide_cyclase"/>
</dbReference>
<dbReference type="PANTHER" id="PTHR46663:SF3">
    <property type="entry name" value="SLL0267 PROTEIN"/>
    <property type="match status" value="1"/>
</dbReference>
<protein>
    <recommendedName>
        <fullName evidence="8">Diguanylate cyclase</fullName>
    </recommendedName>
</protein>
<comment type="cofactor">
    <cofactor evidence="1">
        <name>Mg(2+)</name>
        <dbReference type="ChEBI" id="CHEBI:18420"/>
    </cofactor>
</comment>
<dbReference type="Pfam" id="PF00990">
    <property type="entry name" value="GGDEF"/>
    <property type="match status" value="1"/>
</dbReference>
<name>A0A191ZJL8_9GAMM</name>
<dbReference type="SMART" id="SM00267">
    <property type="entry name" value="GGDEF"/>
    <property type="match status" value="1"/>
</dbReference>
<dbReference type="SUPFAM" id="SSF55781">
    <property type="entry name" value="GAF domain-like"/>
    <property type="match status" value="1"/>
</dbReference>
<dbReference type="RefSeq" id="WP_066102106.1">
    <property type="nucleotide sequence ID" value="NZ_CP016027.1"/>
</dbReference>
<accession>A0A191ZJL8</accession>
<evidence type="ECO:0000313" key="7">
    <source>
        <dbReference type="Proteomes" id="UP000078596"/>
    </source>
</evidence>
<reference evidence="6 7" key="1">
    <citation type="submission" date="2016-06" db="EMBL/GenBank/DDBJ databases">
        <title>Insight into the functional genes involving in sulfur oxidation in Pearl River water.</title>
        <authorList>
            <person name="Luo J."/>
            <person name="Tan X."/>
            <person name="Lin W."/>
        </authorList>
    </citation>
    <scope>NUCLEOTIDE SEQUENCE [LARGE SCALE GENOMIC DNA]</scope>
    <source>
        <strain evidence="6 7">LS2</strain>
    </source>
</reference>
<dbReference type="InterPro" id="IPR029016">
    <property type="entry name" value="GAF-like_dom_sf"/>
</dbReference>
<keyword evidence="7" id="KW-1185">Reference proteome</keyword>
<dbReference type="SMART" id="SM00091">
    <property type="entry name" value="PAS"/>
    <property type="match status" value="1"/>
</dbReference>
<dbReference type="Pfam" id="PF13185">
    <property type="entry name" value="GAF_2"/>
    <property type="match status" value="1"/>
</dbReference>
<evidence type="ECO:0000259" key="4">
    <source>
        <dbReference type="PROSITE" id="PS50113"/>
    </source>
</evidence>
<dbReference type="PROSITE" id="PS50113">
    <property type="entry name" value="PAC"/>
    <property type="match status" value="1"/>
</dbReference>
<dbReference type="FunFam" id="3.30.70.270:FF:000001">
    <property type="entry name" value="Diguanylate cyclase domain protein"/>
    <property type="match status" value="1"/>
</dbReference>
<dbReference type="STRING" id="1860122.A9404_12250"/>
<dbReference type="Gene3D" id="3.30.450.20">
    <property type="entry name" value="PAS domain"/>
    <property type="match status" value="1"/>
</dbReference>
<dbReference type="NCBIfam" id="TIGR00229">
    <property type="entry name" value="sensory_box"/>
    <property type="match status" value="1"/>
</dbReference>
<dbReference type="KEGG" id="haz:A9404_12250"/>
<dbReference type="InterPro" id="IPR000160">
    <property type="entry name" value="GGDEF_dom"/>
</dbReference>
<dbReference type="OrthoDB" id="9812260at2"/>
<evidence type="ECO:0000313" key="6">
    <source>
        <dbReference type="EMBL" id="ANJ68042.1"/>
    </source>
</evidence>
<dbReference type="SUPFAM" id="SSF55785">
    <property type="entry name" value="PYP-like sensor domain (PAS domain)"/>
    <property type="match status" value="1"/>
</dbReference>